<accession>A0AAT9FRS2</accession>
<dbReference type="KEGG" id="osu:NT6N_37280"/>
<feature type="modified residue" description="N6-(pyridoxal phosphate)lysine" evidence="2 3">
    <location>
        <position position="38"/>
    </location>
</feature>
<dbReference type="SUPFAM" id="SSF51419">
    <property type="entry name" value="PLP-binding barrel"/>
    <property type="match status" value="1"/>
</dbReference>
<dbReference type="AlphaFoldDB" id="A0AAT9FRS2"/>
<dbReference type="PANTHER" id="PTHR10146:SF14">
    <property type="entry name" value="PYRIDOXAL PHOSPHATE HOMEOSTASIS PROTEIN"/>
    <property type="match status" value="1"/>
</dbReference>
<evidence type="ECO:0000256" key="4">
    <source>
        <dbReference type="RuleBase" id="RU004514"/>
    </source>
</evidence>
<evidence type="ECO:0000256" key="3">
    <source>
        <dbReference type="PIRSR" id="PIRSR004848-1"/>
    </source>
</evidence>
<dbReference type="Pfam" id="PF01168">
    <property type="entry name" value="Ala_racemase_N"/>
    <property type="match status" value="1"/>
</dbReference>
<dbReference type="InterPro" id="IPR029066">
    <property type="entry name" value="PLP-binding_barrel"/>
</dbReference>
<dbReference type="NCBIfam" id="TIGR00044">
    <property type="entry name" value="YggS family pyridoxal phosphate-dependent enzyme"/>
    <property type="match status" value="1"/>
</dbReference>
<dbReference type="PANTHER" id="PTHR10146">
    <property type="entry name" value="PROLINE SYNTHETASE CO-TRANSCRIBED BACTERIAL HOMOLOG PROTEIN"/>
    <property type="match status" value="1"/>
</dbReference>
<gene>
    <name evidence="6" type="ORF">NT6N_37280</name>
</gene>
<protein>
    <recommendedName>
        <fullName evidence="2">Pyridoxal phosphate homeostasis protein</fullName>
        <shortName evidence="2">PLP homeostasis protein</shortName>
    </recommendedName>
</protein>
<feature type="domain" description="Alanine racemase N-terminal" evidence="5">
    <location>
        <begin position="13"/>
        <end position="227"/>
    </location>
</feature>
<evidence type="ECO:0000313" key="6">
    <source>
        <dbReference type="EMBL" id="BDS08688.1"/>
    </source>
</evidence>
<dbReference type="Gene3D" id="3.20.20.10">
    <property type="entry name" value="Alanine racemase"/>
    <property type="match status" value="1"/>
</dbReference>
<dbReference type="EMBL" id="AP026866">
    <property type="protein sequence ID" value="BDS08688.1"/>
    <property type="molecule type" value="Genomic_DNA"/>
</dbReference>
<comment type="function">
    <text evidence="2">Pyridoxal 5'-phosphate (PLP)-binding protein, which is involved in PLP homeostasis.</text>
</comment>
<evidence type="ECO:0000256" key="2">
    <source>
        <dbReference type="HAMAP-Rule" id="MF_02087"/>
    </source>
</evidence>
<evidence type="ECO:0000256" key="1">
    <source>
        <dbReference type="ARBA" id="ARBA00022898"/>
    </source>
</evidence>
<evidence type="ECO:0000259" key="5">
    <source>
        <dbReference type="Pfam" id="PF01168"/>
    </source>
</evidence>
<name>A0AAT9FRS2_9BACT</name>
<dbReference type="HAMAP" id="MF_02087">
    <property type="entry name" value="PLP_homeostasis"/>
    <property type="match status" value="1"/>
</dbReference>
<reference evidence="6" key="1">
    <citation type="submission" date="2024-07" db="EMBL/GenBank/DDBJ databases">
        <title>Complete genome sequence of Verrucomicrobiaceae bacterium NT6N.</title>
        <authorList>
            <person name="Huang C."/>
            <person name="Takami H."/>
            <person name="Hamasaki K."/>
        </authorList>
    </citation>
    <scope>NUCLEOTIDE SEQUENCE</scope>
    <source>
        <strain evidence="6">NT6N</strain>
    </source>
</reference>
<comment type="similarity">
    <text evidence="2 4">Belongs to the pyridoxal phosphate-binding protein YggS/PROSC family.</text>
</comment>
<dbReference type="GO" id="GO:0030170">
    <property type="term" value="F:pyridoxal phosphate binding"/>
    <property type="evidence" value="ECO:0007669"/>
    <property type="project" value="UniProtKB-UniRule"/>
</dbReference>
<proteinExistence type="inferred from homology"/>
<organism evidence="6">
    <name type="scientific">Oceaniferula spumae</name>
    <dbReference type="NCBI Taxonomy" id="2979115"/>
    <lineage>
        <taxon>Bacteria</taxon>
        <taxon>Pseudomonadati</taxon>
        <taxon>Verrucomicrobiota</taxon>
        <taxon>Verrucomicrobiia</taxon>
        <taxon>Verrucomicrobiales</taxon>
        <taxon>Verrucomicrobiaceae</taxon>
        <taxon>Oceaniferula</taxon>
    </lineage>
</organism>
<comment type="cofactor">
    <cofactor evidence="3">
        <name>pyridoxal 5'-phosphate</name>
        <dbReference type="ChEBI" id="CHEBI:597326"/>
    </cofactor>
</comment>
<dbReference type="InterPro" id="IPR001608">
    <property type="entry name" value="Ala_racemase_N"/>
</dbReference>
<sequence length="230" mass="25265">MMADVIADNLLEVRQRVQQAAEKSGRSASDCELLVVSKTWPAENVAQVAAAGQLSFGENKVQEAEGKIPSLPSHLHWHLIGHLQRNKVRKALPLFDTIHSIDSLKLARYTSNIAVELDLKPQVYLQVNLAGEQSKDGYDLESLHADFEQLLELQGIQIQGLMCIPPVAATPEDARPWFAQLRNLRDHLESQGGQSLPGLSMGMSGDYEVAIEEGSTIVRVGSAIFGKRYA</sequence>
<dbReference type="InterPro" id="IPR011078">
    <property type="entry name" value="PyrdxlP_homeostasis"/>
</dbReference>
<keyword evidence="1 2" id="KW-0663">Pyridoxal phosphate</keyword>
<dbReference type="CDD" id="cd00635">
    <property type="entry name" value="PLPDE_III_YBL036c_like"/>
    <property type="match status" value="1"/>
</dbReference>
<dbReference type="PIRSF" id="PIRSF004848">
    <property type="entry name" value="YBL036c_PLPDEIII"/>
    <property type="match status" value="1"/>
</dbReference>
<dbReference type="FunFam" id="3.20.20.10:FF:000018">
    <property type="entry name" value="Pyridoxal phosphate homeostasis protein"/>
    <property type="match status" value="1"/>
</dbReference>